<evidence type="ECO:0000313" key="6">
    <source>
        <dbReference type="EMBL" id="KAJ1348423.1"/>
    </source>
</evidence>
<feature type="transmembrane region" description="Helical" evidence="5">
    <location>
        <begin position="123"/>
        <end position="144"/>
    </location>
</feature>
<keyword evidence="7" id="KW-1185">Reference proteome</keyword>
<organism evidence="6 7">
    <name type="scientific">Parelaphostrongylus tenuis</name>
    <name type="common">Meningeal worm</name>
    <dbReference type="NCBI Taxonomy" id="148309"/>
    <lineage>
        <taxon>Eukaryota</taxon>
        <taxon>Metazoa</taxon>
        <taxon>Ecdysozoa</taxon>
        <taxon>Nematoda</taxon>
        <taxon>Chromadorea</taxon>
        <taxon>Rhabditida</taxon>
        <taxon>Rhabditina</taxon>
        <taxon>Rhabditomorpha</taxon>
        <taxon>Strongyloidea</taxon>
        <taxon>Metastrongylidae</taxon>
        <taxon>Parelaphostrongylus</taxon>
    </lineage>
</organism>
<dbReference type="Pfam" id="PF07690">
    <property type="entry name" value="MFS_1"/>
    <property type="match status" value="1"/>
</dbReference>
<evidence type="ECO:0000256" key="1">
    <source>
        <dbReference type="ARBA" id="ARBA00004141"/>
    </source>
</evidence>
<comment type="caution">
    <text evidence="6">The sequence shown here is derived from an EMBL/GenBank/DDBJ whole genome shotgun (WGS) entry which is preliminary data.</text>
</comment>
<feature type="transmembrane region" description="Helical" evidence="5">
    <location>
        <begin position="326"/>
        <end position="347"/>
    </location>
</feature>
<feature type="transmembrane region" description="Helical" evidence="5">
    <location>
        <begin position="354"/>
        <end position="374"/>
    </location>
</feature>
<dbReference type="SUPFAM" id="SSF103473">
    <property type="entry name" value="MFS general substrate transporter"/>
    <property type="match status" value="1"/>
</dbReference>
<feature type="transmembrane region" description="Helical" evidence="5">
    <location>
        <begin position="68"/>
        <end position="90"/>
    </location>
</feature>
<dbReference type="PANTHER" id="PTHR23507">
    <property type="entry name" value="ZGC:174356"/>
    <property type="match status" value="1"/>
</dbReference>
<evidence type="ECO:0000256" key="2">
    <source>
        <dbReference type="ARBA" id="ARBA00022692"/>
    </source>
</evidence>
<feature type="transmembrane region" description="Helical" evidence="5">
    <location>
        <begin position="442"/>
        <end position="463"/>
    </location>
</feature>
<proteinExistence type="predicted"/>
<evidence type="ECO:0000313" key="7">
    <source>
        <dbReference type="Proteomes" id="UP001196413"/>
    </source>
</evidence>
<name>A0AAD5M1Z6_PARTN</name>
<protein>
    <submittedName>
        <fullName evidence="6">Uncharacterized protein</fullName>
    </submittedName>
</protein>
<gene>
    <name evidence="6" type="ORF">KIN20_003719</name>
</gene>
<dbReference type="InterPro" id="IPR011701">
    <property type="entry name" value="MFS"/>
</dbReference>
<feature type="transmembrane region" description="Helical" evidence="5">
    <location>
        <begin position="286"/>
        <end position="306"/>
    </location>
</feature>
<dbReference type="InterPro" id="IPR036259">
    <property type="entry name" value="MFS_trans_sf"/>
</dbReference>
<accession>A0AAD5M1Z6</accession>
<dbReference type="EMBL" id="JAHQIW010000502">
    <property type="protein sequence ID" value="KAJ1348423.1"/>
    <property type="molecule type" value="Genomic_DNA"/>
</dbReference>
<evidence type="ECO:0000256" key="3">
    <source>
        <dbReference type="ARBA" id="ARBA00022989"/>
    </source>
</evidence>
<keyword evidence="3 5" id="KW-1133">Transmembrane helix</keyword>
<feature type="transmembrane region" description="Helical" evidence="5">
    <location>
        <begin position="380"/>
        <end position="401"/>
    </location>
</feature>
<sequence length="477" mass="53743">MWDVFRRTVRMEIPLFLYMLTSFLKYPVFQNLLYEKSCLERYNQNISKCSNVTAYYNDKLIQADANHFYLLSSIVLILPSVFSTLLLGAATDLWSMKIPLLIPFVGLILCTLNYVVQTAFMGASIYLLLISDVIFGLGGGYIAILGETIFSGCENSVGIRNDYAINVQTEFQPLILSYGVKTTSVTRRSIRIAGAESAIGLGGTVGYILSGTTREAIGYSYMFLLMLILQVFAFFYILLFAKEYERAELDHRNNESSVGVSMLFWKCVEALSDYWRLLTIDRRFRLILALNLIAFGVELFIFAGLMDIQYSYFRFILGWGDRQYGWFSGLQFAVTTIAISVLYPLLYVRGFTDATLGCFGLLAKMFSLVLLAFLTNSAMAYSLIIFTCLNRFVATGFRSFISSIIETSEQGKMFSLIALLEGVIGLFASALFNSLYPKTLSFFPGLLYIASCLLLIVPFLILWNSGRVVKSERLAEL</sequence>
<feature type="transmembrane region" description="Helical" evidence="5">
    <location>
        <begin position="96"/>
        <end position="116"/>
    </location>
</feature>
<reference evidence="6" key="1">
    <citation type="submission" date="2021-06" db="EMBL/GenBank/DDBJ databases">
        <title>Parelaphostrongylus tenuis whole genome reference sequence.</title>
        <authorList>
            <person name="Garwood T.J."/>
            <person name="Larsen P.A."/>
            <person name="Fountain-Jones N.M."/>
            <person name="Garbe J.R."/>
            <person name="Macchietto M.G."/>
            <person name="Kania S.A."/>
            <person name="Gerhold R.W."/>
            <person name="Richards J.E."/>
            <person name="Wolf T.M."/>
        </authorList>
    </citation>
    <scope>NUCLEOTIDE SEQUENCE</scope>
    <source>
        <strain evidence="6">MNPRO001-30</strain>
        <tissue evidence="6">Meninges</tissue>
    </source>
</reference>
<evidence type="ECO:0000256" key="5">
    <source>
        <dbReference type="SAM" id="Phobius"/>
    </source>
</evidence>
<feature type="transmembrane region" description="Helical" evidence="5">
    <location>
        <begin position="219"/>
        <end position="241"/>
    </location>
</feature>
<dbReference type="PANTHER" id="PTHR23507:SF1">
    <property type="entry name" value="FI18259P1-RELATED"/>
    <property type="match status" value="1"/>
</dbReference>
<keyword evidence="4 5" id="KW-0472">Membrane</keyword>
<dbReference type="Gene3D" id="1.20.1250.20">
    <property type="entry name" value="MFS general substrate transporter like domains"/>
    <property type="match status" value="1"/>
</dbReference>
<dbReference type="Proteomes" id="UP001196413">
    <property type="component" value="Unassembled WGS sequence"/>
</dbReference>
<dbReference type="GO" id="GO:0016020">
    <property type="term" value="C:membrane"/>
    <property type="evidence" value="ECO:0007669"/>
    <property type="project" value="UniProtKB-SubCell"/>
</dbReference>
<dbReference type="GO" id="GO:0022857">
    <property type="term" value="F:transmembrane transporter activity"/>
    <property type="evidence" value="ECO:0007669"/>
    <property type="project" value="InterPro"/>
</dbReference>
<evidence type="ECO:0000256" key="4">
    <source>
        <dbReference type="ARBA" id="ARBA00023136"/>
    </source>
</evidence>
<comment type="subcellular location">
    <subcellularLocation>
        <location evidence="1">Membrane</location>
        <topology evidence="1">Multi-pass membrane protein</topology>
    </subcellularLocation>
</comment>
<feature type="transmembrane region" description="Helical" evidence="5">
    <location>
        <begin position="413"/>
        <end position="436"/>
    </location>
</feature>
<keyword evidence="2 5" id="KW-0812">Transmembrane</keyword>
<dbReference type="AlphaFoldDB" id="A0AAD5M1Z6"/>